<feature type="region of interest" description="Disordered" evidence="1">
    <location>
        <begin position="63"/>
        <end position="101"/>
    </location>
</feature>
<reference evidence="3" key="1">
    <citation type="journal article" date="2018" name="Nat. Microbiol.">
        <title>Leveraging single-cell genomics to expand the fungal tree of life.</title>
        <authorList>
            <person name="Ahrendt S.R."/>
            <person name="Quandt C.A."/>
            <person name="Ciobanu D."/>
            <person name="Clum A."/>
            <person name="Salamov A."/>
            <person name="Andreopoulos B."/>
            <person name="Cheng J.F."/>
            <person name="Woyke T."/>
            <person name="Pelin A."/>
            <person name="Henrissat B."/>
            <person name="Reynolds N.K."/>
            <person name="Benny G.L."/>
            <person name="Smith M.E."/>
            <person name="James T.Y."/>
            <person name="Grigoriev I.V."/>
        </authorList>
    </citation>
    <scope>NUCLEOTIDE SEQUENCE [LARGE SCALE GENOMIC DNA]</scope>
    <source>
        <strain evidence="3">RSA 468</strain>
    </source>
</reference>
<protein>
    <submittedName>
        <fullName evidence="2">Uncharacterized protein</fullName>
    </submittedName>
</protein>
<evidence type="ECO:0000256" key="1">
    <source>
        <dbReference type="SAM" id="MobiDB-lite"/>
    </source>
</evidence>
<dbReference type="Proteomes" id="UP000268162">
    <property type="component" value="Unassembled WGS sequence"/>
</dbReference>
<organism evidence="2 3">
    <name type="scientific">Dimargaris cristalligena</name>
    <dbReference type="NCBI Taxonomy" id="215637"/>
    <lineage>
        <taxon>Eukaryota</taxon>
        <taxon>Fungi</taxon>
        <taxon>Fungi incertae sedis</taxon>
        <taxon>Zoopagomycota</taxon>
        <taxon>Kickxellomycotina</taxon>
        <taxon>Dimargaritomycetes</taxon>
        <taxon>Dimargaritales</taxon>
        <taxon>Dimargaritaceae</taxon>
        <taxon>Dimargaris</taxon>
    </lineage>
</organism>
<proteinExistence type="predicted"/>
<feature type="region of interest" description="Disordered" evidence="1">
    <location>
        <begin position="114"/>
        <end position="140"/>
    </location>
</feature>
<evidence type="ECO:0000313" key="3">
    <source>
        <dbReference type="Proteomes" id="UP000268162"/>
    </source>
</evidence>
<keyword evidence="3" id="KW-1185">Reference proteome</keyword>
<dbReference type="AlphaFoldDB" id="A0A4P9ZN93"/>
<evidence type="ECO:0000313" key="2">
    <source>
        <dbReference type="EMBL" id="RKP34874.1"/>
    </source>
</evidence>
<dbReference type="EMBL" id="ML003040">
    <property type="protein sequence ID" value="RKP34874.1"/>
    <property type="molecule type" value="Genomic_DNA"/>
</dbReference>
<gene>
    <name evidence="2" type="ORF">BJ085DRAFT_40625</name>
</gene>
<name>A0A4P9ZN93_9FUNG</name>
<sequence>MTKGLDRIQASYTREAKVADTTQYILALNRLFLALQTLEGWARWYSGWWSLVCGPSVQRLNGRLQHPKTTPPNRGAPPSLVSVHSETSPGEGTDATTLSSPLLYSTTDANLPSPDLGEDDAILEPSPAEPGYFGTGPPSQLNYRRPSVADSVLSTLSGTTGPATLPWFAGNLQHQQIVHRLNRISEFLHTVVCAFILQDVQALMAKYTKRLREWVLD</sequence>
<accession>A0A4P9ZN93</accession>